<dbReference type="EMBL" id="LUUI01000152">
    <property type="protein sequence ID" value="OAI10600.1"/>
    <property type="molecule type" value="Genomic_DNA"/>
</dbReference>
<gene>
    <name evidence="7" type="ORF">A1359_16475</name>
</gene>
<keyword evidence="5" id="KW-0460">Magnesium</keyword>
<reference evidence="7 8" key="1">
    <citation type="submission" date="2016-03" db="EMBL/GenBank/DDBJ databases">
        <authorList>
            <person name="Ploux O."/>
        </authorList>
    </citation>
    <scope>NUCLEOTIDE SEQUENCE [LARGE SCALE GENOMIC DNA]</scope>
    <source>
        <strain evidence="7 8">R-45370</strain>
    </source>
</reference>
<dbReference type="InterPro" id="IPR051749">
    <property type="entry name" value="PINc/VapC_TA_RNase"/>
</dbReference>
<dbReference type="GO" id="GO:0004540">
    <property type="term" value="F:RNA nuclease activity"/>
    <property type="evidence" value="ECO:0007669"/>
    <property type="project" value="TreeGrafter"/>
</dbReference>
<evidence type="ECO:0000256" key="2">
    <source>
        <dbReference type="ARBA" id="ARBA00022722"/>
    </source>
</evidence>
<dbReference type="InterPro" id="IPR002716">
    <property type="entry name" value="PIN_dom"/>
</dbReference>
<dbReference type="PANTHER" id="PTHR42740:SF1">
    <property type="entry name" value="RIBONUCLEASE VAPC3"/>
    <property type="match status" value="1"/>
</dbReference>
<keyword evidence="1" id="KW-1277">Toxin-antitoxin system</keyword>
<proteinExistence type="predicted"/>
<evidence type="ECO:0000259" key="6">
    <source>
        <dbReference type="Pfam" id="PF01850"/>
    </source>
</evidence>
<evidence type="ECO:0000256" key="3">
    <source>
        <dbReference type="ARBA" id="ARBA00022723"/>
    </source>
</evidence>
<evidence type="ECO:0000256" key="1">
    <source>
        <dbReference type="ARBA" id="ARBA00022649"/>
    </source>
</evidence>
<keyword evidence="8" id="KW-1185">Reference proteome</keyword>
<comment type="caution">
    <text evidence="7">The sequence shown here is derived from an EMBL/GenBank/DDBJ whole genome shotgun (WGS) entry which is preliminary data.</text>
</comment>
<evidence type="ECO:0000256" key="5">
    <source>
        <dbReference type="ARBA" id="ARBA00022842"/>
    </source>
</evidence>
<name>A0A177N054_9GAMM</name>
<sequence>MILVDSSVWIDYFNGTETLASKKLDGLLGMQPICTGDLILAEVLQGFRQDADYHAAKNLLFSLPIRAMVGQVIALKSADNFRKLRQQGITIRKTIDTLIATYCIENRLILLHSDKDFQPFQQFLGLQTI</sequence>
<dbReference type="OrthoDB" id="9811788at2"/>
<protein>
    <submittedName>
        <fullName evidence="7">Twitching motility protein PilT</fullName>
    </submittedName>
</protein>
<keyword evidence="2" id="KW-0540">Nuclease</keyword>
<dbReference type="AlphaFoldDB" id="A0A177N054"/>
<dbReference type="SUPFAM" id="SSF88723">
    <property type="entry name" value="PIN domain-like"/>
    <property type="match status" value="1"/>
</dbReference>
<dbReference type="STRING" id="980561.A1359_16475"/>
<keyword evidence="4" id="KW-0378">Hydrolase</keyword>
<evidence type="ECO:0000313" key="8">
    <source>
        <dbReference type="Proteomes" id="UP000078476"/>
    </source>
</evidence>
<dbReference type="GO" id="GO:0046872">
    <property type="term" value="F:metal ion binding"/>
    <property type="evidence" value="ECO:0007669"/>
    <property type="project" value="UniProtKB-KW"/>
</dbReference>
<dbReference type="Gene3D" id="3.40.50.1010">
    <property type="entry name" value="5'-nuclease"/>
    <property type="match status" value="1"/>
</dbReference>
<dbReference type="GO" id="GO:0016787">
    <property type="term" value="F:hydrolase activity"/>
    <property type="evidence" value="ECO:0007669"/>
    <property type="project" value="UniProtKB-KW"/>
</dbReference>
<dbReference type="RefSeq" id="WP_066987137.1">
    <property type="nucleotide sequence ID" value="NZ_LUUI01000152.1"/>
</dbReference>
<evidence type="ECO:0000256" key="4">
    <source>
        <dbReference type="ARBA" id="ARBA00022801"/>
    </source>
</evidence>
<dbReference type="InterPro" id="IPR029060">
    <property type="entry name" value="PIN-like_dom_sf"/>
</dbReference>
<evidence type="ECO:0000313" key="7">
    <source>
        <dbReference type="EMBL" id="OAI10600.1"/>
    </source>
</evidence>
<accession>A0A177N054</accession>
<keyword evidence="3" id="KW-0479">Metal-binding</keyword>
<dbReference type="Proteomes" id="UP000078476">
    <property type="component" value="Unassembled WGS sequence"/>
</dbReference>
<dbReference type="PANTHER" id="PTHR42740">
    <property type="entry name" value="RIBONUCLEASE VAPC3"/>
    <property type="match status" value="1"/>
</dbReference>
<dbReference type="Pfam" id="PF01850">
    <property type="entry name" value="PIN"/>
    <property type="match status" value="1"/>
</dbReference>
<organism evidence="7 8">
    <name type="scientific">Methylomonas lenta</name>
    <dbReference type="NCBI Taxonomy" id="980561"/>
    <lineage>
        <taxon>Bacteria</taxon>
        <taxon>Pseudomonadati</taxon>
        <taxon>Pseudomonadota</taxon>
        <taxon>Gammaproteobacteria</taxon>
        <taxon>Methylococcales</taxon>
        <taxon>Methylococcaceae</taxon>
        <taxon>Methylomonas</taxon>
    </lineage>
</organism>
<dbReference type="CDD" id="cd18760">
    <property type="entry name" value="PIN_MtVapC3-like"/>
    <property type="match status" value="1"/>
</dbReference>
<feature type="domain" description="PIN" evidence="6">
    <location>
        <begin position="2"/>
        <end position="118"/>
    </location>
</feature>